<dbReference type="KEGG" id="rsa:RSal33209_2396"/>
<feature type="compositionally biased region" description="Polar residues" evidence="1">
    <location>
        <begin position="238"/>
        <end position="247"/>
    </location>
</feature>
<dbReference type="eggNOG" id="COG1403">
    <property type="taxonomic scope" value="Bacteria"/>
</dbReference>
<dbReference type="InterPro" id="IPR003615">
    <property type="entry name" value="HNH_nuc"/>
</dbReference>
<feature type="domain" description="HNH nuclease" evidence="2">
    <location>
        <begin position="358"/>
        <end position="410"/>
    </location>
</feature>
<dbReference type="STRING" id="288705.RSal33209_2396"/>
<dbReference type="Proteomes" id="UP000002007">
    <property type="component" value="Chromosome"/>
</dbReference>
<keyword evidence="3" id="KW-0378">Hydrolase</keyword>
<dbReference type="SMART" id="SM00507">
    <property type="entry name" value="HNHc"/>
    <property type="match status" value="1"/>
</dbReference>
<keyword evidence="3" id="KW-0540">Nuclease</keyword>
<evidence type="ECO:0000313" key="4">
    <source>
        <dbReference type="Proteomes" id="UP000002007"/>
    </source>
</evidence>
<proteinExistence type="predicted"/>
<keyword evidence="4" id="KW-1185">Reference proteome</keyword>
<dbReference type="InterPro" id="IPR003870">
    <property type="entry name" value="DUF222"/>
</dbReference>
<evidence type="ECO:0000256" key="1">
    <source>
        <dbReference type="SAM" id="MobiDB-lite"/>
    </source>
</evidence>
<dbReference type="Pfam" id="PF13391">
    <property type="entry name" value="HNH_2"/>
    <property type="match status" value="1"/>
</dbReference>
<dbReference type="CDD" id="cd00085">
    <property type="entry name" value="HNHc"/>
    <property type="match status" value="1"/>
</dbReference>
<dbReference type="GO" id="GO:0004519">
    <property type="term" value="F:endonuclease activity"/>
    <property type="evidence" value="ECO:0007669"/>
    <property type="project" value="UniProtKB-KW"/>
</dbReference>
<dbReference type="HOGENOM" id="CLU_022065_5_0_11"/>
<organism evidence="3 4">
    <name type="scientific">Renibacterium salmoninarum (strain ATCC 33209 / DSM 20767 / JCM 11484 / NBRC 15589 / NCIMB 2235)</name>
    <dbReference type="NCBI Taxonomy" id="288705"/>
    <lineage>
        <taxon>Bacteria</taxon>
        <taxon>Bacillati</taxon>
        <taxon>Actinomycetota</taxon>
        <taxon>Actinomycetes</taxon>
        <taxon>Micrococcales</taxon>
        <taxon>Micrococcaceae</taxon>
        <taxon>Renibacterium</taxon>
    </lineage>
</organism>
<sequence length="452" mass="49926">MEAASTVTTRLERAQSLLTEALAEFACHAASLTSQDLLLASDFIEKISRQIDHSQIIAASAFESIGLPEGSAQFRDVAGFLQARLRITRSEARRRLELGNKVLASKSLIGAEIPARYPLLGALSSQGAVCKLGLKIAVDALDEATSIVSRHRNSPELLSQMEESLAQGLTQHHPDFVKQLCKRWSTLVDQDGQAPSPSELRQRQGLFRRGEYRGLTHFELWADQLQPETLLTVINAGTNPRKQTSDSSHAEDRSRPQQQLDSVISALGSALTAEVLPGTGGHRPQVHVTVDYRQLLAEIHESENESAVQQRSTAQFTGPIGAHNIRTIACDAELIPVVLGDTGEILDVGRRKRFFSRSQRAALVARDQGCAFPSCSIPSSWCEAHHIRWWQHGGETSTSNGVLLCSHHHHLIHQGKWSIENRTGRPEFRPPPWIDPRRTLIRNSYHQIPAAA</sequence>
<protein>
    <submittedName>
        <fullName evidence="3">HNH endonuclease domain protein</fullName>
    </submittedName>
</protein>
<gene>
    <name evidence="3" type="ordered locus">RSal33209_2396</name>
</gene>
<reference evidence="4" key="1">
    <citation type="journal article" date="2008" name="J. Bacteriol.">
        <title>Genome sequence of the fish pathogen Renibacterium salmoninarum suggests reductive evolution away from an environmental Arthrobacter ancestor.</title>
        <authorList>
            <person name="Wiens G.D."/>
            <person name="Rockey D.D."/>
            <person name="Wu Z."/>
            <person name="Chang J."/>
            <person name="Levy R."/>
            <person name="Crane S."/>
            <person name="Chen D.S."/>
            <person name="Capri G.R."/>
            <person name="Burnett J.R."/>
            <person name="Sudheesh P.S."/>
            <person name="Schipma M.J."/>
            <person name="Burd H."/>
            <person name="Bhattacharyya A."/>
            <person name="Rhodes L.D."/>
            <person name="Kaul R."/>
            <person name="Strom M.S."/>
        </authorList>
    </citation>
    <scope>NUCLEOTIDE SEQUENCE [LARGE SCALE GENOMIC DNA]</scope>
    <source>
        <strain evidence="4">ATCC 33209 / DSM 20767 / JCM 11484 / NBRC 15589 / NCIMB 2235</strain>
    </source>
</reference>
<keyword evidence="3" id="KW-0255">Endonuclease</keyword>
<name>A9WRB3_RENSM</name>
<dbReference type="Gene3D" id="1.10.30.50">
    <property type="match status" value="1"/>
</dbReference>
<evidence type="ECO:0000313" key="3">
    <source>
        <dbReference type="EMBL" id="ABY24122.1"/>
    </source>
</evidence>
<dbReference type="RefSeq" id="WP_012245785.1">
    <property type="nucleotide sequence ID" value="NC_010168.1"/>
</dbReference>
<evidence type="ECO:0000259" key="2">
    <source>
        <dbReference type="SMART" id="SM00507"/>
    </source>
</evidence>
<dbReference type="Pfam" id="PF02720">
    <property type="entry name" value="DUF222"/>
    <property type="match status" value="1"/>
</dbReference>
<accession>A9WRB3</accession>
<feature type="region of interest" description="Disordered" evidence="1">
    <location>
        <begin position="238"/>
        <end position="259"/>
    </location>
</feature>
<dbReference type="EMBL" id="CP000910">
    <property type="protein sequence ID" value="ABY24122.1"/>
    <property type="molecule type" value="Genomic_DNA"/>
</dbReference>
<dbReference type="AlphaFoldDB" id="A9WRB3"/>